<evidence type="ECO:0000256" key="2">
    <source>
        <dbReference type="ARBA" id="ARBA00007411"/>
    </source>
</evidence>
<dbReference type="EMBL" id="JX684078">
    <property type="protein sequence ID" value="AGF92973.1"/>
    <property type="molecule type" value="Genomic_DNA"/>
</dbReference>
<dbReference type="PANTHER" id="PTHR39647">
    <property type="entry name" value="ELONGATION FACTOR 1-BETA"/>
    <property type="match status" value="1"/>
</dbReference>
<dbReference type="AlphaFoldDB" id="M1QAK9"/>
<name>M1QAK9_9ZZZZ</name>
<dbReference type="InterPro" id="IPR014717">
    <property type="entry name" value="Transl_elong_EF1B/ribsomal_bS6"/>
</dbReference>
<evidence type="ECO:0000256" key="1">
    <source>
        <dbReference type="ARBA" id="ARBA00003815"/>
    </source>
</evidence>
<dbReference type="InterPro" id="IPR036219">
    <property type="entry name" value="eEF-1beta-like_sf"/>
</dbReference>
<dbReference type="HAMAP" id="MF_00043">
    <property type="entry name" value="EF1_beta"/>
    <property type="match status" value="1"/>
</dbReference>
<evidence type="ECO:0000259" key="6">
    <source>
        <dbReference type="SMART" id="SM00888"/>
    </source>
</evidence>
<gene>
    <name evidence="7" type="ORF">FLSS-6_0028</name>
</gene>
<comment type="function">
    <text evidence="1">Promotes the exchange of GDP for GTP in EF-1-alpha/GDP, thus allowing the regeneration of EF-1-alpha/GTP that could then be used to form the ternary complex EF-1-alpha/GTP/AAtRNA.</text>
</comment>
<dbReference type="SMART" id="SM00888">
    <property type="entry name" value="EF1_GNE"/>
    <property type="match status" value="1"/>
</dbReference>
<dbReference type="NCBIfam" id="NF001670">
    <property type="entry name" value="PRK00435.1"/>
    <property type="match status" value="1"/>
</dbReference>
<dbReference type="SUPFAM" id="SSF54984">
    <property type="entry name" value="eEF-1beta-like"/>
    <property type="match status" value="1"/>
</dbReference>
<organism evidence="7">
    <name type="scientific">uncultured organism</name>
    <dbReference type="NCBI Taxonomy" id="155900"/>
    <lineage>
        <taxon>unclassified sequences</taxon>
        <taxon>environmental samples</taxon>
    </lineage>
</organism>
<dbReference type="InterPro" id="IPR004542">
    <property type="entry name" value="Transl_elong_EF1B_B_arc"/>
</dbReference>
<keyword evidence="4 7" id="KW-0251">Elongation factor</keyword>
<dbReference type="CDD" id="cd00292">
    <property type="entry name" value="EF1B"/>
    <property type="match status" value="1"/>
</dbReference>
<protein>
    <recommendedName>
        <fullName evidence="3">Elongation factor 1-beta</fullName>
    </recommendedName>
</protein>
<keyword evidence="5" id="KW-0648">Protein biosynthesis</keyword>
<comment type="similarity">
    <text evidence="2">Belongs to the EF-1-beta/EF-1-delta family.</text>
</comment>
<evidence type="ECO:0000256" key="4">
    <source>
        <dbReference type="ARBA" id="ARBA00022768"/>
    </source>
</evidence>
<dbReference type="PIRSF" id="PIRSF006521">
    <property type="entry name" value="Transl_elong_EF1B_B_arc"/>
    <property type="match status" value="1"/>
</dbReference>
<sequence>MSGMRIQGAVIMGDVMIVYKIMPEGPEEDLERIKEKIEELMEEHGELKDTNEEKVAFGLKAVMAKIVIPEEDGLVDKVEDGLKEIKGVQSVEAVDITLIN</sequence>
<dbReference type="InterPro" id="IPR014038">
    <property type="entry name" value="EF1B_bsu/dsu_GNE"/>
</dbReference>
<reference evidence="7" key="1">
    <citation type="journal article" date="2013" name="Syst. Appl. Microbiol.">
        <title>New insights into the archaeal diversity of a hypersaline microbial mat obtained by a metagenomic approach.</title>
        <authorList>
            <person name="Lopez-Lopez A."/>
            <person name="Richter M."/>
            <person name="Pena A."/>
            <person name="Tamames J."/>
            <person name="Rossello-Mora R."/>
        </authorList>
    </citation>
    <scope>NUCLEOTIDE SEQUENCE</scope>
</reference>
<evidence type="ECO:0000256" key="5">
    <source>
        <dbReference type="ARBA" id="ARBA00022917"/>
    </source>
</evidence>
<evidence type="ECO:0000256" key="3">
    <source>
        <dbReference type="ARBA" id="ARBA00017600"/>
    </source>
</evidence>
<dbReference type="Gene3D" id="3.30.70.60">
    <property type="match status" value="1"/>
</dbReference>
<accession>M1QAK9</accession>
<dbReference type="PANTHER" id="PTHR39647:SF1">
    <property type="entry name" value="ELONGATION FACTOR 1-BETA"/>
    <property type="match status" value="1"/>
</dbReference>
<evidence type="ECO:0000313" key="7">
    <source>
        <dbReference type="EMBL" id="AGF92973.1"/>
    </source>
</evidence>
<dbReference type="NCBIfam" id="TIGR00489">
    <property type="entry name" value="aEF-1_beta"/>
    <property type="match status" value="1"/>
</dbReference>
<dbReference type="Pfam" id="PF00736">
    <property type="entry name" value="EF1_GNE"/>
    <property type="match status" value="1"/>
</dbReference>
<feature type="domain" description="Translation elongation factor EF1B beta/delta subunit guanine nucleotide exchange" evidence="6">
    <location>
        <begin position="14"/>
        <end position="99"/>
    </location>
</feature>
<proteinExistence type="inferred from homology"/>